<evidence type="ECO:0000313" key="2">
    <source>
        <dbReference type="Proteomes" id="UP001172673"/>
    </source>
</evidence>
<name>A0AA38XLP4_9EURO</name>
<dbReference type="GO" id="GO:0001228">
    <property type="term" value="F:DNA-binding transcription activator activity, RNA polymerase II-specific"/>
    <property type="evidence" value="ECO:0007669"/>
    <property type="project" value="TreeGrafter"/>
</dbReference>
<sequence length="286" mass="32517">MAIEEEHVMHSVLAVSASHWRYHRKSPQQRCLSEIFHSMQACVGLRQCLDVPRADQTDAAMITSMFLGSVSFADTTEVFQVPLKSRPVPFFWLGNQLGVGALVSLFQTRANRHSLLLGVFEELAQVVVHVDDDRSGTNDIPAELATIFEVEDSSTCNEHPYLGALRRLCRLLRTDPENEFALLQYMQFVDGLSPQFIRLLNALDTRALMLLSYWLALLCAKDCWWSRVRARTDCWTICEHLELHGDETSWKYMDFPAKACGYPYTGAVPSGQYLVDLLRLESRQLG</sequence>
<dbReference type="EMBL" id="JAPDRK010000002">
    <property type="protein sequence ID" value="KAJ9615380.1"/>
    <property type="molecule type" value="Genomic_DNA"/>
</dbReference>
<protein>
    <recommendedName>
        <fullName evidence="3">C6 transcription factor</fullName>
    </recommendedName>
</protein>
<organism evidence="1 2">
    <name type="scientific">Cladophialophora chaetospira</name>
    <dbReference type="NCBI Taxonomy" id="386627"/>
    <lineage>
        <taxon>Eukaryota</taxon>
        <taxon>Fungi</taxon>
        <taxon>Dikarya</taxon>
        <taxon>Ascomycota</taxon>
        <taxon>Pezizomycotina</taxon>
        <taxon>Eurotiomycetes</taxon>
        <taxon>Chaetothyriomycetidae</taxon>
        <taxon>Chaetothyriales</taxon>
        <taxon>Herpotrichiellaceae</taxon>
        <taxon>Cladophialophora</taxon>
    </lineage>
</organism>
<dbReference type="InterPro" id="IPR053157">
    <property type="entry name" value="Sterol_Uptake_Regulator"/>
</dbReference>
<dbReference type="Proteomes" id="UP001172673">
    <property type="component" value="Unassembled WGS sequence"/>
</dbReference>
<evidence type="ECO:0008006" key="3">
    <source>
        <dbReference type="Google" id="ProtNLM"/>
    </source>
</evidence>
<comment type="caution">
    <text evidence="1">The sequence shown here is derived from an EMBL/GenBank/DDBJ whole genome shotgun (WGS) entry which is preliminary data.</text>
</comment>
<dbReference type="PANTHER" id="PTHR47784">
    <property type="entry name" value="STEROL UPTAKE CONTROL PROTEIN 2"/>
    <property type="match status" value="1"/>
</dbReference>
<evidence type="ECO:0000313" key="1">
    <source>
        <dbReference type="EMBL" id="KAJ9615380.1"/>
    </source>
</evidence>
<reference evidence="1" key="1">
    <citation type="submission" date="2022-10" db="EMBL/GenBank/DDBJ databases">
        <title>Culturing micro-colonial fungi from biological soil crusts in the Mojave desert and describing Neophaeococcomyces mojavensis, and introducing the new genera and species Taxawa tesnikishii.</title>
        <authorList>
            <person name="Kurbessoian T."/>
            <person name="Stajich J.E."/>
        </authorList>
    </citation>
    <scope>NUCLEOTIDE SEQUENCE</scope>
    <source>
        <strain evidence="1">TK_41</strain>
    </source>
</reference>
<keyword evidence="2" id="KW-1185">Reference proteome</keyword>
<dbReference type="PANTHER" id="PTHR47784:SF9">
    <property type="entry name" value="ZN(II)2CYS6 TRANSCRIPTION FACTOR (EUROFUNG)"/>
    <property type="match status" value="1"/>
</dbReference>
<dbReference type="AlphaFoldDB" id="A0AA38XLP4"/>
<gene>
    <name evidence="1" type="ORF">H2200_001455</name>
</gene>
<proteinExistence type="predicted"/>
<accession>A0AA38XLP4</accession>